<dbReference type="EMBL" id="BK015005">
    <property type="protein sequence ID" value="DAD86603.1"/>
    <property type="molecule type" value="Genomic_DNA"/>
</dbReference>
<reference evidence="1" key="1">
    <citation type="journal article" date="2021" name="Proc. Natl. Acad. Sci. U.S.A.">
        <title>A Catalog of Tens of Thousands of Viruses from Human Metagenomes Reveals Hidden Associations with Chronic Diseases.</title>
        <authorList>
            <person name="Tisza M.J."/>
            <person name="Buck C.B."/>
        </authorList>
    </citation>
    <scope>NUCLEOTIDE SEQUENCE</scope>
    <source>
        <strain evidence="1">Cth2082</strain>
    </source>
</reference>
<name>A0A8S5MXJ1_9CAUD</name>
<accession>A0A8S5MXJ1</accession>
<sequence>MMIYEALADIGVPVCHPPYKGAEETYITYQLLGQSGQIYAEGREAETGAAYAVSIFAEGFAADLMRRTKAALESAGYIVTVDMESYDKDTGRTQIALIAETEGAVYG</sequence>
<proteinExistence type="predicted"/>
<protein>
    <submittedName>
        <fullName evidence="1">Uncharacterized protein</fullName>
    </submittedName>
</protein>
<evidence type="ECO:0000313" key="1">
    <source>
        <dbReference type="EMBL" id="DAD86603.1"/>
    </source>
</evidence>
<organism evidence="1">
    <name type="scientific">Siphoviridae sp. cth2082</name>
    <dbReference type="NCBI Taxonomy" id="2826422"/>
    <lineage>
        <taxon>Viruses</taxon>
        <taxon>Duplodnaviria</taxon>
        <taxon>Heunggongvirae</taxon>
        <taxon>Uroviricota</taxon>
        <taxon>Caudoviricetes</taxon>
    </lineage>
</organism>